<keyword evidence="3" id="KW-1185">Reference proteome</keyword>
<proteinExistence type="predicted"/>
<dbReference type="RefSeq" id="XP_007779764.1">
    <property type="nucleotide sequence ID" value="XM_007781574.1"/>
</dbReference>
<sequence>MKSPSVNLHASEGGLEKDVKACAHDLSALDEYVQALRIPKQDSAVPEGNLTTEGEERAQKEDDLISIASIVVLAIFCLYKLFGEDYQQDFYCKSSQGRFYWAFLVNVVKEALMKYTAKALQPSATGEPEGAGIRALKRLCRVSRVPLFILVFSAITVAPGAFCKCQE</sequence>
<evidence type="ECO:0000256" key="1">
    <source>
        <dbReference type="SAM" id="Phobius"/>
    </source>
</evidence>
<organism evidence="2 3">
    <name type="scientific">Coniosporium apollinis (strain CBS 100218)</name>
    <name type="common">Rock-inhabiting black yeast</name>
    <dbReference type="NCBI Taxonomy" id="1168221"/>
    <lineage>
        <taxon>Eukaryota</taxon>
        <taxon>Fungi</taxon>
        <taxon>Dikarya</taxon>
        <taxon>Ascomycota</taxon>
        <taxon>Pezizomycotina</taxon>
        <taxon>Dothideomycetes</taxon>
        <taxon>Dothideomycetes incertae sedis</taxon>
        <taxon>Coniosporium</taxon>
    </lineage>
</organism>
<dbReference type="GeneID" id="19900989"/>
<dbReference type="EMBL" id="JH767568">
    <property type="protein sequence ID" value="EON64447.1"/>
    <property type="molecule type" value="Genomic_DNA"/>
</dbReference>
<dbReference type="Proteomes" id="UP000016924">
    <property type="component" value="Unassembled WGS sequence"/>
</dbReference>
<feature type="transmembrane region" description="Helical" evidence="1">
    <location>
        <begin position="145"/>
        <end position="162"/>
    </location>
</feature>
<feature type="transmembrane region" description="Helical" evidence="1">
    <location>
        <begin position="64"/>
        <end position="82"/>
    </location>
</feature>
<dbReference type="HOGENOM" id="CLU_1594430_0_0_1"/>
<name>R7YRA4_CONA1</name>
<keyword evidence="1" id="KW-1133">Transmembrane helix</keyword>
<accession>R7YRA4</accession>
<keyword evidence="1" id="KW-0472">Membrane</keyword>
<dbReference type="AlphaFoldDB" id="R7YRA4"/>
<evidence type="ECO:0000313" key="2">
    <source>
        <dbReference type="EMBL" id="EON64447.1"/>
    </source>
</evidence>
<gene>
    <name evidence="2" type="ORF">W97_03678</name>
</gene>
<keyword evidence="1" id="KW-0812">Transmembrane</keyword>
<evidence type="ECO:0000313" key="3">
    <source>
        <dbReference type="Proteomes" id="UP000016924"/>
    </source>
</evidence>
<reference evidence="3" key="1">
    <citation type="submission" date="2012-06" db="EMBL/GenBank/DDBJ databases">
        <title>The genome sequence of Coniosporium apollinis CBS 100218.</title>
        <authorList>
            <consortium name="The Broad Institute Genome Sequencing Platform"/>
            <person name="Cuomo C."/>
            <person name="Gorbushina A."/>
            <person name="Noack S."/>
            <person name="Walker B."/>
            <person name="Young S.K."/>
            <person name="Zeng Q."/>
            <person name="Gargeya S."/>
            <person name="Fitzgerald M."/>
            <person name="Haas B."/>
            <person name="Abouelleil A."/>
            <person name="Alvarado L."/>
            <person name="Arachchi H.M."/>
            <person name="Berlin A.M."/>
            <person name="Chapman S.B."/>
            <person name="Goldberg J."/>
            <person name="Griggs A."/>
            <person name="Gujja S."/>
            <person name="Hansen M."/>
            <person name="Howarth C."/>
            <person name="Imamovic A."/>
            <person name="Larimer J."/>
            <person name="McCowan C."/>
            <person name="Montmayeur A."/>
            <person name="Murphy C."/>
            <person name="Neiman D."/>
            <person name="Pearson M."/>
            <person name="Priest M."/>
            <person name="Roberts A."/>
            <person name="Saif S."/>
            <person name="Shea T."/>
            <person name="Sisk P."/>
            <person name="Sykes S."/>
            <person name="Wortman J."/>
            <person name="Nusbaum C."/>
            <person name="Birren B."/>
        </authorList>
    </citation>
    <scope>NUCLEOTIDE SEQUENCE [LARGE SCALE GENOMIC DNA]</scope>
    <source>
        <strain evidence="3">CBS 100218</strain>
    </source>
</reference>
<protein>
    <submittedName>
        <fullName evidence="2">Uncharacterized protein</fullName>
    </submittedName>
</protein>